<evidence type="ECO:0000313" key="2">
    <source>
        <dbReference type="EMBL" id="KAK6948872.1"/>
    </source>
</evidence>
<organism evidence="2 3">
    <name type="scientific">Daldinia eschscholtzii</name>
    <dbReference type="NCBI Taxonomy" id="292717"/>
    <lineage>
        <taxon>Eukaryota</taxon>
        <taxon>Fungi</taxon>
        <taxon>Dikarya</taxon>
        <taxon>Ascomycota</taxon>
        <taxon>Pezizomycotina</taxon>
        <taxon>Sordariomycetes</taxon>
        <taxon>Xylariomycetidae</taxon>
        <taxon>Xylariales</taxon>
        <taxon>Hypoxylaceae</taxon>
        <taxon>Daldinia</taxon>
    </lineage>
</organism>
<comment type="caution">
    <text evidence="2">The sequence shown here is derived from an EMBL/GenBank/DDBJ whole genome shotgun (WGS) entry which is preliminary data.</text>
</comment>
<dbReference type="EMBL" id="JBANMG010000009">
    <property type="protein sequence ID" value="KAK6948872.1"/>
    <property type="molecule type" value="Genomic_DNA"/>
</dbReference>
<dbReference type="Proteomes" id="UP001369815">
    <property type="component" value="Unassembled WGS sequence"/>
</dbReference>
<protein>
    <submittedName>
        <fullName evidence="2">Uncharacterized protein</fullName>
    </submittedName>
</protein>
<keyword evidence="3" id="KW-1185">Reference proteome</keyword>
<proteinExistence type="predicted"/>
<evidence type="ECO:0000256" key="1">
    <source>
        <dbReference type="SAM" id="MobiDB-lite"/>
    </source>
</evidence>
<gene>
    <name evidence="2" type="ORF">Daesc_008943</name>
</gene>
<name>A0AAX6M9J4_9PEZI</name>
<feature type="compositionally biased region" description="Polar residues" evidence="1">
    <location>
        <begin position="144"/>
        <end position="158"/>
    </location>
</feature>
<feature type="compositionally biased region" description="Polar residues" evidence="1">
    <location>
        <begin position="290"/>
        <end position="302"/>
    </location>
</feature>
<evidence type="ECO:0000313" key="3">
    <source>
        <dbReference type="Proteomes" id="UP001369815"/>
    </source>
</evidence>
<feature type="region of interest" description="Disordered" evidence="1">
    <location>
        <begin position="144"/>
        <end position="178"/>
    </location>
</feature>
<accession>A0AAX6M9J4</accession>
<feature type="region of interest" description="Disordered" evidence="1">
    <location>
        <begin position="266"/>
        <end position="316"/>
    </location>
</feature>
<reference evidence="2 3" key="1">
    <citation type="journal article" date="2024" name="Front Chem Biol">
        <title>Unveiling the potential of Daldinia eschscholtzii MFLUCC 19-0629 through bioactivity and bioinformatics studies for enhanced sustainable agriculture production.</title>
        <authorList>
            <person name="Brooks S."/>
            <person name="Weaver J.A."/>
            <person name="Klomchit A."/>
            <person name="Alharthi S.A."/>
            <person name="Onlamun T."/>
            <person name="Nurani R."/>
            <person name="Vong T.K."/>
            <person name="Alberti F."/>
            <person name="Greco C."/>
        </authorList>
    </citation>
    <scope>NUCLEOTIDE SEQUENCE [LARGE SCALE GENOMIC DNA]</scope>
    <source>
        <strain evidence="2">MFLUCC 19-0629</strain>
    </source>
</reference>
<dbReference type="AlphaFoldDB" id="A0AAX6M9J4"/>
<sequence length="556" mass="60879">MTSDVNISRRPGLEPIWTPSYHNVSDMPKTIFRPTPLSAGLSPSPISPKSFQGLNSPNPVHPASYDGSMRRQDRALVNILDQRAVPSLNSAPLTSIDEYSPSPLVARLEKISILPPMSIANNPLTPASPDALLFRRGSLRSLDGSISTASQESPSGRQIRNRSYHNVEYPTSPSFPRRDTTLRLRDQLRTWGPVYFGNSKMADAFIIPRSLRQHNCNSPTRPEFIKLPPGAPPNKRLTVRAIIRPQSQDRPAFLIQRNFDIDELRATIPDPPLNTQVTCGSDGQRPPSSPTNISQNGISIPLQSRPRRSSTVQSGTLLRSDASTLDLESLIRDAKAIPIHLPYARAHLPVVAALLGSGHVREGDVVYLPMPHAEAWPQTVRYVYTGKGVLTEAVRENILYLAGKIWAGPDDCALIHLISFLRGTLTSHEVVCRSANIARTEAISVIIVIEVAENNLIDAFEVISGAAVAEEDRQPGTLVLVDIVEAEYGHGEGADDDEAATEGEHAKAFEKERVSCRLSTAKVRPDYDEENGDQAKSIWVAIATTAESTEDPIVEI</sequence>